<dbReference type="PANTHER" id="PTHR37164:SF1">
    <property type="entry name" value="BACTERIOHEMERYTHRIN"/>
    <property type="match status" value="1"/>
</dbReference>
<dbReference type="InterPro" id="IPR050669">
    <property type="entry name" value="Hemerythrin"/>
</dbReference>
<dbReference type="NCBIfam" id="TIGR02481">
    <property type="entry name" value="hemeryth_dom"/>
    <property type="match status" value="1"/>
</dbReference>
<sequence length="139" mass="16569">MAYKWDDSLATGYMTIDNQHIQLFAILDRLIDESKKGMGDEVIFNVIEYLTTYTMTHFKTEEELMIKYEYKEYPVHYKLHDEFRIKVKELKKRVIDEGPTEDIIKLVTDTIGKWLSNHIKYVDYLMADFIKTKDANKNS</sequence>
<proteinExistence type="inferred from homology"/>
<dbReference type="CDD" id="cd12107">
    <property type="entry name" value="Hemerythrin"/>
    <property type="match status" value="1"/>
</dbReference>
<dbReference type="GO" id="GO:0046872">
    <property type="term" value="F:metal ion binding"/>
    <property type="evidence" value="ECO:0007669"/>
    <property type="project" value="UniProtKB-KW"/>
</dbReference>
<comment type="similarity">
    <text evidence="1">Belongs to the hemerythrin family.</text>
</comment>
<evidence type="ECO:0000256" key="3">
    <source>
        <dbReference type="ARBA" id="ARBA00023004"/>
    </source>
</evidence>
<dbReference type="Gene3D" id="1.20.120.50">
    <property type="entry name" value="Hemerythrin-like"/>
    <property type="match status" value="1"/>
</dbReference>
<dbReference type="SUPFAM" id="SSF47188">
    <property type="entry name" value="Hemerythrin-like"/>
    <property type="match status" value="1"/>
</dbReference>
<dbReference type="NCBIfam" id="NF033749">
    <property type="entry name" value="bact_hemeryth"/>
    <property type="match status" value="1"/>
</dbReference>
<feature type="domain" description="Hemerythrin-like" evidence="4">
    <location>
        <begin position="13"/>
        <end position="126"/>
    </location>
</feature>
<keyword evidence="2" id="KW-0479">Metal-binding</keyword>
<organism evidence="5">
    <name type="scientific">uncultured bacterium contig00160</name>
    <dbReference type="NCBI Taxonomy" id="1181593"/>
    <lineage>
        <taxon>Bacteria</taxon>
        <taxon>environmental samples</taxon>
    </lineage>
</organism>
<accession>A0A806KHB2</accession>
<reference evidence="5" key="1">
    <citation type="submission" date="2012-03" db="EMBL/GenBank/DDBJ databases">
        <title>Functional metagenomics reveals considerable lignocellulase gene clusters in the gut microbiome of a wood-feeding higher termite.</title>
        <authorList>
            <person name="Liu N."/>
        </authorList>
    </citation>
    <scope>NUCLEOTIDE SEQUENCE</scope>
</reference>
<dbReference type="InterPro" id="IPR016131">
    <property type="entry name" value="Haemerythrin_Fe_BS"/>
</dbReference>
<dbReference type="PROSITE" id="PS00550">
    <property type="entry name" value="HEMERYTHRINS"/>
    <property type="match status" value="1"/>
</dbReference>
<dbReference type="InterPro" id="IPR012827">
    <property type="entry name" value="Hemerythrin_metal-bd"/>
</dbReference>
<evidence type="ECO:0000313" key="5">
    <source>
        <dbReference type="EMBL" id="AGS54015.1"/>
    </source>
</evidence>
<keyword evidence="3" id="KW-0408">Iron</keyword>
<evidence type="ECO:0000259" key="4">
    <source>
        <dbReference type="Pfam" id="PF01814"/>
    </source>
</evidence>
<evidence type="ECO:0000256" key="1">
    <source>
        <dbReference type="ARBA" id="ARBA00010587"/>
    </source>
</evidence>
<dbReference type="PANTHER" id="PTHR37164">
    <property type="entry name" value="BACTERIOHEMERYTHRIN"/>
    <property type="match status" value="1"/>
</dbReference>
<protein>
    <submittedName>
        <fullName evidence="5">Hemerythrin-like metal-binding protein</fullName>
    </submittedName>
</protein>
<name>A0A806KHB2_9BACT</name>
<dbReference type="InterPro" id="IPR012312">
    <property type="entry name" value="Hemerythrin-like"/>
</dbReference>
<evidence type="ECO:0000256" key="2">
    <source>
        <dbReference type="ARBA" id="ARBA00022723"/>
    </source>
</evidence>
<dbReference type="Pfam" id="PF01814">
    <property type="entry name" value="Hemerythrin"/>
    <property type="match status" value="1"/>
</dbReference>
<dbReference type="InterPro" id="IPR035938">
    <property type="entry name" value="Hemerythrin-like_sf"/>
</dbReference>
<dbReference type="EMBL" id="JQ844269">
    <property type="protein sequence ID" value="AGS54015.1"/>
    <property type="molecule type" value="Genomic_DNA"/>
</dbReference>
<dbReference type="AlphaFoldDB" id="A0A806KHB2"/>